<dbReference type="PROSITE" id="PS51257">
    <property type="entry name" value="PROKAR_LIPOPROTEIN"/>
    <property type="match status" value="1"/>
</dbReference>
<dbReference type="RefSeq" id="WP_204087822.1">
    <property type="nucleotide sequence ID" value="NZ_CP137757.1"/>
</dbReference>
<name>A0AAU0Q2M6_9CORY</name>
<gene>
    <name evidence="4" type="ORF">Q0N40_00495</name>
</gene>
<evidence type="ECO:0000256" key="2">
    <source>
        <dbReference type="SAM" id="SignalP"/>
    </source>
</evidence>
<protein>
    <submittedName>
        <fullName evidence="4">DUF2020 domain-containing protein</fullName>
    </submittedName>
</protein>
<dbReference type="SUPFAM" id="SSF55724">
    <property type="entry name" value="Mog1p/PsbP-like"/>
    <property type="match status" value="1"/>
</dbReference>
<evidence type="ECO:0000256" key="1">
    <source>
        <dbReference type="SAM" id="MobiDB-lite"/>
    </source>
</evidence>
<evidence type="ECO:0000259" key="3">
    <source>
        <dbReference type="Pfam" id="PF09449"/>
    </source>
</evidence>
<keyword evidence="2" id="KW-0732">Signal</keyword>
<dbReference type="Gene3D" id="3.40.1000.10">
    <property type="entry name" value="Mog1/PsbP, alpha/beta/alpha sandwich"/>
    <property type="match status" value="2"/>
</dbReference>
<organism evidence="4 5">
    <name type="scientific">Corynebacterium pseudokroppenstedtii</name>
    <dbReference type="NCBI Taxonomy" id="2804917"/>
    <lineage>
        <taxon>Bacteria</taxon>
        <taxon>Bacillati</taxon>
        <taxon>Actinomycetota</taxon>
        <taxon>Actinomycetes</taxon>
        <taxon>Mycobacteriales</taxon>
        <taxon>Corynebacteriaceae</taxon>
        <taxon>Corynebacterium</taxon>
    </lineage>
</organism>
<feature type="domain" description="DUF2020" evidence="3">
    <location>
        <begin position="59"/>
        <end position="138"/>
    </location>
</feature>
<keyword evidence="5" id="KW-1185">Reference proteome</keyword>
<dbReference type="InterPro" id="IPR016123">
    <property type="entry name" value="Mog1/PsbP_a/b/a-sand"/>
</dbReference>
<dbReference type="Proteomes" id="UP001174314">
    <property type="component" value="Chromosome"/>
</dbReference>
<evidence type="ECO:0000313" key="5">
    <source>
        <dbReference type="Proteomes" id="UP001174314"/>
    </source>
</evidence>
<reference evidence="4 5" key="1">
    <citation type="submission" date="2023-10" db="EMBL/GenBank/DDBJ databases">
        <title>complete genome sequence of Corynebacterium pseudokroppenstedtii P15-C1.</title>
        <authorList>
            <person name="Bruggemann H."/>
            <person name="Poehlein A."/>
        </authorList>
    </citation>
    <scope>NUCLEOTIDE SEQUENCE [LARGE SCALE GENOMIC DNA]</scope>
    <source>
        <strain evidence="4 5">P15_C1</strain>
    </source>
</reference>
<sequence>MKRHLTRHKSFRVAISTVLTAITAVSLAACSNDGSSGSESDGSTASSNAASATVAADGLPIDARPSSDASDSTPCPYLDNQDMADLNGQRVTGVSVDKRFNPPACQWLSYGNTPQAQTIIRTAKNEQAAIDMISAAITHPGTTDDAATITKNSDNSVSGGDVEHTNQPTGWEGYRAQAENAAVYAIHKGPVVVIVHSDQTQTVKTQKIAETVIEKLQL</sequence>
<proteinExistence type="predicted"/>
<dbReference type="InterPro" id="IPR018567">
    <property type="entry name" value="DUF2020"/>
</dbReference>
<feature type="signal peptide" evidence="2">
    <location>
        <begin position="1"/>
        <end position="28"/>
    </location>
</feature>
<feature type="region of interest" description="Disordered" evidence="1">
    <location>
        <begin position="58"/>
        <end position="83"/>
    </location>
</feature>
<dbReference type="KEGG" id="cpsk:Q0N40_00495"/>
<feature type="chain" id="PRO_5043602817" evidence="2">
    <location>
        <begin position="29"/>
        <end position="218"/>
    </location>
</feature>
<dbReference type="EMBL" id="CP137757">
    <property type="protein sequence ID" value="WPF25080.1"/>
    <property type="molecule type" value="Genomic_DNA"/>
</dbReference>
<dbReference type="Pfam" id="PF09449">
    <property type="entry name" value="DUF2020"/>
    <property type="match status" value="2"/>
</dbReference>
<accession>A0AAU0Q2M6</accession>
<dbReference type="AlphaFoldDB" id="A0AAU0Q2M6"/>
<feature type="domain" description="DUF2020" evidence="3">
    <location>
        <begin position="160"/>
        <end position="218"/>
    </location>
</feature>
<evidence type="ECO:0000313" key="4">
    <source>
        <dbReference type="EMBL" id="WPF25080.1"/>
    </source>
</evidence>